<comment type="similarity">
    <text evidence="2 4">Belongs to the cytochrome P450 family.</text>
</comment>
<keyword evidence="4" id="KW-0560">Oxidoreductase</keyword>
<dbReference type="SUPFAM" id="SSF48264">
    <property type="entry name" value="Cytochrome P450"/>
    <property type="match status" value="1"/>
</dbReference>
<evidence type="ECO:0000256" key="2">
    <source>
        <dbReference type="ARBA" id="ARBA00010617"/>
    </source>
</evidence>
<dbReference type="PRINTS" id="PR00385">
    <property type="entry name" value="P450"/>
</dbReference>
<evidence type="ECO:0000313" key="6">
    <source>
        <dbReference type="Proteomes" id="UP001054902"/>
    </source>
</evidence>
<evidence type="ECO:0000256" key="1">
    <source>
        <dbReference type="ARBA" id="ARBA00001971"/>
    </source>
</evidence>
<dbReference type="InterPro" id="IPR050121">
    <property type="entry name" value="Cytochrome_P450_monoxygenase"/>
</dbReference>
<dbReference type="InterPro" id="IPR036396">
    <property type="entry name" value="Cyt_P450_sf"/>
</dbReference>
<feature type="binding site" description="axial binding residue" evidence="3">
    <location>
        <position position="469"/>
    </location>
    <ligand>
        <name>heme</name>
        <dbReference type="ChEBI" id="CHEBI:30413"/>
    </ligand>
    <ligandPart>
        <name>Fe</name>
        <dbReference type="ChEBI" id="CHEBI:18248"/>
    </ligandPart>
</feature>
<dbReference type="EMBL" id="BLLK01000022">
    <property type="protein sequence ID" value="GFH46148.1"/>
    <property type="molecule type" value="Genomic_DNA"/>
</dbReference>
<keyword evidence="4" id="KW-0503">Monooxygenase</keyword>
<dbReference type="GO" id="GO:0020037">
    <property type="term" value="F:heme binding"/>
    <property type="evidence" value="ECO:0007669"/>
    <property type="project" value="InterPro"/>
</dbReference>
<keyword evidence="3 4" id="KW-0479">Metal-binding</keyword>
<dbReference type="Proteomes" id="UP001054902">
    <property type="component" value="Unassembled WGS sequence"/>
</dbReference>
<keyword evidence="6" id="KW-1185">Reference proteome</keyword>
<dbReference type="Pfam" id="PF00067">
    <property type="entry name" value="p450"/>
    <property type="match status" value="1"/>
</dbReference>
<comment type="caution">
    <text evidence="5">The sequence shown here is derived from an EMBL/GenBank/DDBJ whole genome shotgun (WGS) entry which is preliminary data.</text>
</comment>
<organism evidence="5 6">
    <name type="scientific">Chaetoceros tenuissimus</name>
    <dbReference type="NCBI Taxonomy" id="426638"/>
    <lineage>
        <taxon>Eukaryota</taxon>
        <taxon>Sar</taxon>
        <taxon>Stramenopiles</taxon>
        <taxon>Ochrophyta</taxon>
        <taxon>Bacillariophyta</taxon>
        <taxon>Coscinodiscophyceae</taxon>
        <taxon>Chaetocerotophycidae</taxon>
        <taxon>Chaetocerotales</taxon>
        <taxon>Chaetocerotaceae</taxon>
        <taxon>Chaetoceros</taxon>
    </lineage>
</organism>
<evidence type="ECO:0000256" key="4">
    <source>
        <dbReference type="RuleBase" id="RU000461"/>
    </source>
</evidence>
<keyword evidence="3 4" id="KW-0349">Heme</keyword>
<dbReference type="PROSITE" id="PS00086">
    <property type="entry name" value="CYTOCHROME_P450"/>
    <property type="match status" value="1"/>
</dbReference>
<dbReference type="Gene3D" id="1.10.630.10">
    <property type="entry name" value="Cytochrome P450"/>
    <property type="match status" value="1"/>
</dbReference>
<name>A0AAD3CHV5_9STRA</name>
<dbReference type="PANTHER" id="PTHR24305:SF166">
    <property type="entry name" value="CYTOCHROME P450 12A4, MITOCHONDRIAL-RELATED"/>
    <property type="match status" value="1"/>
</dbReference>
<sequence length="528" mass="58437">MIKYITEAHDTCKAFLVSNDLSGSPMAKAYIALALLTLTMSLLRSNKKKNASTPWNKVPGGLPIIGHIPHVPSIFHTLEGWADTYDNGSGVVEVQMAGKKHFIICNQEKAQFIESKRPYKMIRGTEFSKVLPSLQIHSIVEAEGETWKKERRMIPPFFNHKNVQDYVSHANLVFSRLIKKWSSQCDAGPVVVTQDIYCTASDIISLSMLGYDLDSVTAPSEMATVLDTIARIVPKRALSPFPYWKIPIVGQYIDNGGPIAEKAVAFCKQVIAESAPSLQSSNNFLAAKMMKEMGKNADQFPEERLVGNLMAMFIAGTETTATTTVSCMYQLAKDKSLQEELRTEAETLGEDIESIGVASLPSKLPLITSFIFEVLRCFPAFSWLRLENSVPLCLDDVEIPARSSFFVLPKGISKKSNTPLGPLNSPRNKFCAKRYLTQDDTGKYVLSGSGDIPTPSMGFRTFGSGARICPGRHLSMMEISLVLTKILRTFEVSLKDGQEEMKHVVKSILALEEDLEVVLKPRLPKASE</sequence>
<comment type="cofactor">
    <cofactor evidence="1 3">
        <name>heme</name>
        <dbReference type="ChEBI" id="CHEBI:30413"/>
    </cofactor>
</comment>
<dbReference type="AlphaFoldDB" id="A0AAD3CHV5"/>
<accession>A0AAD3CHV5</accession>
<protein>
    <recommendedName>
        <fullName evidence="7">Cytochrome P450</fullName>
    </recommendedName>
</protein>
<dbReference type="PRINTS" id="PR00463">
    <property type="entry name" value="EP450I"/>
</dbReference>
<reference evidence="5 6" key="1">
    <citation type="journal article" date="2021" name="Sci. Rep.">
        <title>The genome of the diatom Chaetoceros tenuissimus carries an ancient integrated fragment of an extant virus.</title>
        <authorList>
            <person name="Hongo Y."/>
            <person name="Kimura K."/>
            <person name="Takaki Y."/>
            <person name="Yoshida Y."/>
            <person name="Baba S."/>
            <person name="Kobayashi G."/>
            <person name="Nagasaki K."/>
            <person name="Hano T."/>
            <person name="Tomaru Y."/>
        </authorList>
    </citation>
    <scope>NUCLEOTIDE SEQUENCE [LARGE SCALE GENOMIC DNA]</scope>
    <source>
        <strain evidence="5 6">NIES-3715</strain>
    </source>
</reference>
<dbReference type="GO" id="GO:0004497">
    <property type="term" value="F:monooxygenase activity"/>
    <property type="evidence" value="ECO:0007669"/>
    <property type="project" value="UniProtKB-KW"/>
</dbReference>
<dbReference type="PANTHER" id="PTHR24305">
    <property type="entry name" value="CYTOCHROME P450"/>
    <property type="match status" value="1"/>
</dbReference>
<evidence type="ECO:0000256" key="3">
    <source>
        <dbReference type="PIRSR" id="PIRSR602401-1"/>
    </source>
</evidence>
<evidence type="ECO:0000313" key="5">
    <source>
        <dbReference type="EMBL" id="GFH46148.1"/>
    </source>
</evidence>
<dbReference type="GO" id="GO:0005506">
    <property type="term" value="F:iron ion binding"/>
    <property type="evidence" value="ECO:0007669"/>
    <property type="project" value="InterPro"/>
</dbReference>
<dbReference type="GO" id="GO:0016705">
    <property type="term" value="F:oxidoreductase activity, acting on paired donors, with incorporation or reduction of molecular oxygen"/>
    <property type="evidence" value="ECO:0007669"/>
    <property type="project" value="InterPro"/>
</dbReference>
<proteinExistence type="inferred from homology"/>
<keyword evidence="3 4" id="KW-0408">Iron</keyword>
<evidence type="ECO:0008006" key="7">
    <source>
        <dbReference type="Google" id="ProtNLM"/>
    </source>
</evidence>
<gene>
    <name evidence="5" type="ORF">CTEN210_02622</name>
</gene>
<dbReference type="InterPro" id="IPR017972">
    <property type="entry name" value="Cyt_P450_CS"/>
</dbReference>
<dbReference type="InterPro" id="IPR001128">
    <property type="entry name" value="Cyt_P450"/>
</dbReference>
<dbReference type="InterPro" id="IPR002401">
    <property type="entry name" value="Cyt_P450_E_grp-I"/>
</dbReference>